<protein>
    <submittedName>
        <fullName evidence="1">Uncharacterized protein</fullName>
    </submittedName>
</protein>
<dbReference type="EMBL" id="AKNW01000001">
    <property type="protein sequence ID" value="EJB38697.1"/>
    <property type="molecule type" value="Genomic_DNA"/>
</dbReference>
<evidence type="ECO:0000313" key="1">
    <source>
        <dbReference type="EMBL" id="EJB38697.1"/>
    </source>
</evidence>
<dbReference type="AlphaFoldDB" id="J0JKT5"/>
<evidence type="ECO:0000313" key="2">
    <source>
        <dbReference type="Proteomes" id="UP000003026"/>
    </source>
</evidence>
<gene>
    <name evidence="1" type="ORF">HPNQ4044_0128</name>
</gene>
<name>J0JKT5_HELPX</name>
<sequence length="47" mass="5207">MGVTKKSGLDIDDKKAFEIESKATKPLLMAQVCLKRICDRNIVKSLA</sequence>
<dbReference type="Proteomes" id="UP000003026">
    <property type="component" value="Unassembled WGS sequence"/>
</dbReference>
<comment type="caution">
    <text evidence="1">The sequence shown here is derived from an EMBL/GenBank/DDBJ whole genome shotgun (WGS) entry which is preliminary data.</text>
</comment>
<reference evidence="1 2" key="1">
    <citation type="submission" date="2012-04" db="EMBL/GenBank/DDBJ databases">
        <title>Genome sequence of Helicobacter pylori NQ4044.</title>
        <authorList>
            <person name="Blanchard T.G."/>
            <person name="Czinn S.J."/>
            <person name="McCracken C."/>
            <person name="Abolude K."/>
            <person name="Maroo A."/>
            <person name="Santana-Cruz I."/>
            <person name="Tallon L.J."/>
            <person name="Ficke F.W.F."/>
        </authorList>
    </citation>
    <scope>NUCLEOTIDE SEQUENCE [LARGE SCALE GENOMIC DNA]</scope>
    <source>
        <strain evidence="1 2">NQ4044</strain>
    </source>
</reference>
<dbReference type="PATRIC" id="fig|992028.3.peg.125"/>
<organism evidence="1 2">
    <name type="scientific">Helicobacter pylori NQ4044</name>
    <dbReference type="NCBI Taxonomy" id="992028"/>
    <lineage>
        <taxon>Bacteria</taxon>
        <taxon>Pseudomonadati</taxon>
        <taxon>Campylobacterota</taxon>
        <taxon>Epsilonproteobacteria</taxon>
        <taxon>Campylobacterales</taxon>
        <taxon>Helicobacteraceae</taxon>
        <taxon>Helicobacter</taxon>
    </lineage>
</organism>
<accession>J0JKT5</accession>
<proteinExistence type="predicted"/>
<dbReference type="RefSeq" id="WP_001874844.1">
    <property type="nucleotide sequence ID" value="NZ_AKNW01000001.1"/>
</dbReference>